<proteinExistence type="predicted"/>
<dbReference type="Pfam" id="PF13681">
    <property type="entry name" value="PilX"/>
    <property type="match status" value="1"/>
</dbReference>
<evidence type="ECO:0000259" key="2">
    <source>
        <dbReference type="Pfam" id="PF13681"/>
    </source>
</evidence>
<name>A0A679JED9_VARPD</name>
<keyword evidence="1" id="KW-0812">Transmembrane</keyword>
<evidence type="ECO:0000313" key="4">
    <source>
        <dbReference type="EMBL" id="CAA2104231.1"/>
    </source>
</evidence>
<dbReference type="EMBL" id="LR743507">
    <property type="protein sequence ID" value="CAA2104231.1"/>
    <property type="molecule type" value="Genomic_DNA"/>
</dbReference>
<dbReference type="AlphaFoldDB" id="A0A679JED9"/>
<keyword evidence="1" id="KW-1133">Transmembrane helix</keyword>
<gene>
    <name evidence="4" type="ORF">VVAX_02661</name>
</gene>
<organism evidence="4">
    <name type="scientific">Variovorax paradoxus</name>
    <dbReference type="NCBI Taxonomy" id="34073"/>
    <lineage>
        <taxon>Bacteria</taxon>
        <taxon>Pseudomonadati</taxon>
        <taxon>Pseudomonadota</taxon>
        <taxon>Betaproteobacteria</taxon>
        <taxon>Burkholderiales</taxon>
        <taxon>Comamonadaceae</taxon>
        <taxon>Variovorax</taxon>
    </lineage>
</organism>
<evidence type="ECO:0008006" key="5">
    <source>
        <dbReference type="Google" id="ProtNLM"/>
    </source>
</evidence>
<keyword evidence="1" id="KW-0472">Membrane</keyword>
<dbReference type="InterPro" id="IPR025746">
    <property type="entry name" value="PilX_N_dom"/>
</dbReference>
<dbReference type="Pfam" id="PF14341">
    <property type="entry name" value="PilX_N"/>
    <property type="match status" value="1"/>
</dbReference>
<feature type="domain" description="Type 4 fimbrial biogenesis protein PilX N-terminal" evidence="3">
    <location>
        <begin position="12"/>
        <end position="60"/>
    </location>
</feature>
<feature type="domain" description="PilX/PilW C-terminal" evidence="2">
    <location>
        <begin position="100"/>
        <end position="207"/>
    </location>
</feature>
<feature type="transmembrane region" description="Helical" evidence="1">
    <location>
        <begin position="12"/>
        <end position="33"/>
    </location>
</feature>
<protein>
    <recommendedName>
        <fullName evidence="5">Pilus assembly protein</fullName>
    </recommendedName>
</protein>
<dbReference type="InterPro" id="IPR025205">
    <property type="entry name" value="PilX/PilW_C"/>
</dbReference>
<dbReference type="RefSeq" id="WP_339090297.1">
    <property type="nucleotide sequence ID" value="NZ_LR743507.1"/>
</dbReference>
<accession>A0A679JED9</accession>
<sequence>MSCTVCRRASGGFSLIVVLLMLLVVTVLALGAAQTSLVSERGARNDRDTEVAFQAAEAALLDAETDVLGPNLHSRQRLCLFSSQDVSAFGAGCAAAGNRRGLCAPAEPGTEPAWMTADFSADAGRSVAFGDFTGQAYLSADAAKGAYAGALPVRAPRYIVEAVRSHGGWKADHLQDASASGTRYLFRVTAIGYGTREETQVVLQTVLSKPEASPGCPS</sequence>
<reference evidence="4" key="1">
    <citation type="submission" date="2019-12" db="EMBL/GenBank/DDBJ databases">
        <authorList>
            <person name="Cremers G."/>
        </authorList>
    </citation>
    <scope>NUCLEOTIDE SEQUENCE</scope>
    <source>
        <strain evidence="4">Vvax</strain>
    </source>
</reference>
<evidence type="ECO:0000259" key="3">
    <source>
        <dbReference type="Pfam" id="PF14341"/>
    </source>
</evidence>
<evidence type="ECO:0000256" key="1">
    <source>
        <dbReference type="SAM" id="Phobius"/>
    </source>
</evidence>